<evidence type="ECO:0000313" key="1">
    <source>
        <dbReference type="EMBL" id="GAI28134.1"/>
    </source>
</evidence>
<accession>X1PB38</accession>
<comment type="caution">
    <text evidence="1">The sequence shown here is derived from an EMBL/GenBank/DDBJ whole genome shotgun (WGS) entry which is preliminary data.</text>
</comment>
<dbReference type="EMBL" id="BARV01019188">
    <property type="protein sequence ID" value="GAI28134.1"/>
    <property type="molecule type" value="Genomic_DNA"/>
</dbReference>
<sequence length="54" mass="6374">MLESGWCPYCQAVTNQRTELVHKGLEDKYETTCTKCHKLLRWHLVGIKKKEDKP</sequence>
<gene>
    <name evidence="1" type="ORF">S06H3_32284</name>
</gene>
<organism evidence="1">
    <name type="scientific">marine sediment metagenome</name>
    <dbReference type="NCBI Taxonomy" id="412755"/>
    <lineage>
        <taxon>unclassified sequences</taxon>
        <taxon>metagenomes</taxon>
        <taxon>ecological metagenomes</taxon>
    </lineage>
</organism>
<name>X1PB38_9ZZZZ</name>
<reference evidence="1" key="1">
    <citation type="journal article" date="2014" name="Front. Microbiol.">
        <title>High frequency of phylogenetically diverse reductive dehalogenase-homologous genes in deep subseafloor sedimentary metagenomes.</title>
        <authorList>
            <person name="Kawai M."/>
            <person name="Futagami T."/>
            <person name="Toyoda A."/>
            <person name="Takaki Y."/>
            <person name="Nishi S."/>
            <person name="Hori S."/>
            <person name="Arai W."/>
            <person name="Tsubouchi T."/>
            <person name="Morono Y."/>
            <person name="Uchiyama I."/>
            <person name="Ito T."/>
            <person name="Fujiyama A."/>
            <person name="Inagaki F."/>
            <person name="Takami H."/>
        </authorList>
    </citation>
    <scope>NUCLEOTIDE SEQUENCE</scope>
    <source>
        <strain evidence="1">Expedition CK06-06</strain>
    </source>
</reference>
<protein>
    <submittedName>
        <fullName evidence="1">Uncharacterized protein</fullName>
    </submittedName>
</protein>
<dbReference type="AlphaFoldDB" id="X1PB38"/>
<proteinExistence type="predicted"/>